<feature type="domain" description="GCVT N-terminal" evidence="1">
    <location>
        <begin position="4"/>
        <end position="58"/>
    </location>
</feature>
<dbReference type="InterPro" id="IPR027266">
    <property type="entry name" value="TrmE/GcvT-like"/>
</dbReference>
<dbReference type="Gene3D" id="2.40.30.110">
    <property type="entry name" value="Aminomethyltransferase beta-barrel domains"/>
    <property type="match status" value="1"/>
</dbReference>
<name>X0UVB7_9ZZZZ</name>
<accession>X0UVB7</accession>
<dbReference type="Gene3D" id="3.30.1360.120">
    <property type="entry name" value="Probable tRNA modification gtpase trme, domain 1"/>
    <property type="match status" value="1"/>
</dbReference>
<sequence length="168" mass="18355">HRLLELYDAVWSAGEVHGIANFGVYAVNSMRMEKAYKGWGAELTNEITMIEAGLERFFAEGKDDFTGKAATLKVREQGVVTRLVYVEVEAGDSDIHGGEPVLIDGRTIGVTTSGGYGHYTAKSLGFVYVEPAYAAAGCEFDIDLLGKPHRATVLAEPVWDPENERLRS</sequence>
<evidence type="ECO:0000259" key="2">
    <source>
        <dbReference type="Pfam" id="PF08669"/>
    </source>
</evidence>
<dbReference type="Pfam" id="PF08669">
    <property type="entry name" value="GCV_T_C"/>
    <property type="match status" value="1"/>
</dbReference>
<feature type="non-terminal residue" evidence="3">
    <location>
        <position position="1"/>
    </location>
</feature>
<dbReference type="Gene3D" id="3.30.70.1400">
    <property type="entry name" value="Aminomethyltransferase beta-barrel domains"/>
    <property type="match status" value="1"/>
</dbReference>
<proteinExistence type="predicted"/>
<dbReference type="GO" id="GO:0005739">
    <property type="term" value="C:mitochondrion"/>
    <property type="evidence" value="ECO:0007669"/>
    <property type="project" value="TreeGrafter"/>
</dbReference>
<reference evidence="3" key="1">
    <citation type="journal article" date="2014" name="Front. Microbiol.">
        <title>High frequency of phylogenetically diverse reductive dehalogenase-homologous genes in deep subseafloor sedimentary metagenomes.</title>
        <authorList>
            <person name="Kawai M."/>
            <person name="Futagami T."/>
            <person name="Toyoda A."/>
            <person name="Takaki Y."/>
            <person name="Nishi S."/>
            <person name="Hori S."/>
            <person name="Arai W."/>
            <person name="Tsubouchi T."/>
            <person name="Morono Y."/>
            <person name="Uchiyama I."/>
            <person name="Ito T."/>
            <person name="Fujiyama A."/>
            <person name="Inagaki F."/>
            <person name="Takami H."/>
        </authorList>
    </citation>
    <scope>NUCLEOTIDE SEQUENCE</scope>
    <source>
        <strain evidence="3">Expedition CK06-06</strain>
    </source>
</reference>
<feature type="domain" description="Aminomethyltransferase C-terminal" evidence="2">
    <location>
        <begin position="82"/>
        <end position="160"/>
    </location>
</feature>
<comment type="caution">
    <text evidence="3">The sequence shown here is derived from an EMBL/GenBank/DDBJ whole genome shotgun (WGS) entry which is preliminary data.</text>
</comment>
<dbReference type="InterPro" id="IPR028896">
    <property type="entry name" value="GcvT/YgfZ/DmdA"/>
</dbReference>
<gene>
    <name evidence="3" type="ORF">S01H1_38330</name>
</gene>
<dbReference type="Pfam" id="PF01571">
    <property type="entry name" value="GCV_T"/>
    <property type="match status" value="1"/>
</dbReference>
<dbReference type="AlphaFoldDB" id="X0UVB7"/>
<dbReference type="SUPFAM" id="SSF101790">
    <property type="entry name" value="Aminomethyltransferase beta-barrel domain"/>
    <property type="match status" value="1"/>
</dbReference>
<evidence type="ECO:0000313" key="3">
    <source>
        <dbReference type="EMBL" id="GAG04243.1"/>
    </source>
</evidence>
<dbReference type="SUPFAM" id="SSF103025">
    <property type="entry name" value="Folate-binding domain"/>
    <property type="match status" value="1"/>
</dbReference>
<organism evidence="3">
    <name type="scientific">marine sediment metagenome</name>
    <dbReference type="NCBI Taxonomy" id="412755"/>
    <lineage>
        <taxon>unclassified sequences</taxon>
        <taxon>metagenomes</taxon>
        <taxon>ecological metagenomes</taxon>
    </lineage>
</organism>
<dbReference type="InterPro" id="IPR006222">
    <property type="entry name" value="GCVT_N"/>
</dbReference>
<dbReference type="PANTHER" id="PTHR43757:SF2">
    <property type="entry name" value="AMINOMETHYLTRANSFERASE, MITOCHONDRIAL"/>
    <property type="match status" value="1"/>
</dbReference>
<dbReference type="InterPro" id="IPR013977">
    <property type="entry name" value="GcvT_C"/>
</dbReference>
<dbReference type="InterPro" id="IPR029043">
    <property type="entry name" value="GcvT/YgfZ_C"/>
</dbReference>
<protein>
    <recommendedName>
        <fullName evidence="4">Glycine cleavage T-protein C-terminal barrel domain-containing protein</fullName>
    </recommendedName>
</protein>
<evidence type="ECO:0000259" key="1">
    <source>
        <dbReference type="Pfam" id="PF01571"/>
    </source>
</evidence>
<dbReference type="EMBL" id="BARS01024127">
    <property type="protein sequence ID" value="GAG04243.1"/>
    <property type="molecule type" value="Genomic_DNA"/>
</dbReference>
<evidence type="ECO:0008006" key="4">
    <source>
        <dbReference type="Google" id="ProtNLM"/>
    </source>
</evidence>
<dbReference type="PANTHER" id="PTHR43757">
    <property type="entry name" value="AMINOMETHYLTRANSFERASE"/>
    <property type="match status" value="1"/>
</dbReference>